<keyword evidence="3" id="KW-0663">Pyridoxal phosphate</keyword>
<name>A0A644XSG1_9ZZZZ</name>
<protein>
    <submittedName>
        <fullName evidence="7">Cysteine desulfurase IscS</fullName>
        <ecNumber evidence="7">2.8.1.7</ecNumber>
    </submittedName>
</protein>
<dbReference type="InterPro" id="IPR000192">
    <property type="entry name" value="Aminotrans_V_dom"/>
</dbReference>
<keyword evidence="7" id="KW-0808">Transferase</keyword>
<accession>A0A644XSG1</accession>
<organism evidence="7">
    <name type="scientific">bioreactor metagenome</name>
    <dbReference type="NCBI Taxonomy" id="1076179"/>
    <lineage>
        <taxon>unclassified sequences</taxon>
        <taxon>metagenomes</taxon>
        <taxon>ecological metagenomes</taxon>
    </lineage>
</organism>
<evidence type="ECO:0000256" key="4">
    <source>
        <dbReference type="ARBA" id="ARBA00023004"/>
    </source>
</evidence>
<evidence type="ECO:0000256" key="1">
    <source>
        <dbReference type="ARBA" id="ARBA00001933"/>
    </source>
</evidence>
<sequence length="383" mass="42061">MIYFDNAATTRALDEVAEKVKYMLTENFGNPSSQSIMGVNAETEITKARKSIASSINAEPDEIYFTSGGTESDNWAVFGTAKGYIRSGRHMITTAIEHPAVIMPMKQLEETGWDITVLGVDEKGNVNIEELKKSIRDDTVLVSTILVNNEIGTIQNAEEISRIIKNKNPKTLYHVDAVQAYGKYPINVKKMGIDMLSVSGHIVHGPKGVGFFYMRKGLRVKPIIFGGGHERGQRSGTENTPSIVGLAEAVKIDLAELDNANKKVMLVKKTLSAGILNEIPNTYINGPSLDEGSPYVLNVSFEGLRSEVLLHSLEENEIYVSAGSACNSKKKGASSVLSALGVTENRIEGAIRFSFCRFNTVEEAEKCVDVLKEKVAFLRKYMR</sequence>
<reference evidence="7" key="1">
    <citation type="submission" date="2019-08" db="EMBL/GenBank/DDBJ databases">
        <authorList>
            <person name="Kucharzyk K."/>
            <person name="Murdoch R.W."/>
            <person name="Higgins S."/>
            <person name="Loffler F."/>
        </authorList>
    </citation>
    <scope>NUCLEOTIDE SEQUENCE</scope>
</reference>
<evidence type="ECO:0000259" key="6">
    <source>
        <dbReference type="Pfam" id="PF00266"/>
    </source>
</evidence>
<dbReference type="Gene3D" id="1.10.260.50">
    <property type="match status" value="1"/>
</dbReference>
<dbReference type="EC" id="2.8.1.7" evidence="7"/>
<keyword evidence="4" id="KW-0408">Iron</keyword>
<evidence type="ECO:0000256" key="5">
    <source>
        <dbReference type="ARBA" id="ARBA00023014"/>
    </source>
</evidence>
<dbReference type="InterPro" id="IPR016454">
    <property type="entry name" value="Cysteine_dSase"/>
</dbReference>
<dbReference type="InterPro" id="IPR015421">
    <property type="entry name" value="PyrdxlP-dep_Trfase_major"/>
</dbReference>
<dbReference type="GO" id="GO:0051536">
    <property type="term" value="F:iron-sulfur cluster binding"/>
    <property type="evidence" value="ECO:0007669"/>
    <property type="project" value="UniProtKB-KW"/>
</dbReference>
<comment type="caution">
    <text evidence="7">The sequence shown here is derived from an EMBL/GenBank/DDBJ whole genome shotgun (WGS) entry which is preliminary data.</text>
</comment>
<evidence type="ECO:0000256" key="2">
    <source>
        <dbReference type="ARBA" id="ARBA00022723"/>
    </source>
</evidence>
<dbReference type="PANTHER" id="PTHR11601:SF50">
    <property type="entry name" value="CYSTEINE DESULFURASE ISCS 2-RELATED"/>
    <property type="match status" value="1"/>
</dbReference>
<dbReference type="AlphaFoldDB" id="A0A644XSG1"/>
<dbReference type="EMBL" id="VSSQ01003126">
    <property type="protein sequence ID" value="MPM19180.1"/>
    <property type="molecule type" value="Genomic_DNA"/>
</dbReference>
<dbReference type="GO" id="GO:0031071">
    <property type="term" value="F:cysteine desulfurase activity"/>
    <property type="evidence" value="ECO:0007669"/>
    <property type="project" value="UniProtKB-EC"/>
</dbReference>
<comment type="cofactor">
    <cofactor evidence="1">
        <name>pyridoxal 5'-phosphate</name>
        <dbReference type="ChEBI" id="CHEBI:597326"/>
    </cofactor>
</comment>
<dbReference type="FunFam" id="3.40.640.10:FF:000084">
    <property type="entry name" value="IscS-like cysteine desulfurase"/>
    <property type="match status" value="1"/>
</dbReference>
<dbReference type="GO" id="GO:0046872">
    <property type="term" value="F:metal ion binding"/>
    <property type="evidence" value="ECO:0007669"/>
    <property type="project" value="UniProtKB-KW"/>
</dbReference>
<dbReference type="Gene3D" id="3.40.640.10">
    <property type="entry name" value="Type I PLP-dependent aspartate aminotransferase-like (Major domain)"/>
    <property type="match status" value="1"/>
</dbReference>
<evidence type="ECO:0000256" key="3">
    <source>
        <dbReference type="ARBA" id="ARBA00022898"/>
    </source>
</evidence>
<keyword evidence="5" id="KW-0411">Iron-sulfur</keyword>
<proteinExistence type="predicted"/>
<dbReference type="SUPFAM" id="SSF53383">
    <property type="entry name" value="PLP-dependent transferases"/>
    <property type="match status" value="1"/>
</dbReference>
<dbReference type="InterPro" id="IPR015424">
    <property type="entry name" value="PyrdxlP-dep_Trfase"/>
</dbReference>
<dbReference type="PANTHER" id="PTHR11601">
    <property type="entry name" value="CYSTEINE DESULFURYLASE FAMILY MEMBER"/>
    <property type="match status" value="1"/>
</dbReference>
<keyword evidence="2" id="KW-0479">Metal-binding</keyword>
<evidence type="ECO:0000313" key="7">
    <source>
        <dbReference type="EMBL" id="MPM19180.1"/>
    </source>
</evidence>
<dbReference type="InterPro" id="IPR015422">
    <property type="entry name" value="PyrdxlP-dep_Trfase_small"/>
</dbReference>
<feature type="domain" description="Aminotransferase class V" evidence="6">
    <location>
        <begin position="2"/>
        <end position="365"/>
    </location>
</feature>
<dbReference type="Gene3D" id="3.90.1150.10">
    <property type="entry name" value="Aspartate Aminotransferase, domain 1"/>
    <property type="match status" value="1"/>
</dbReference>
<dbReference type="PIRSF" id="PIRSF005572">
    <property type="entry name" value="NifS"/>
    <property type="match status" value="1"/>
</dbReference>
<dbReference type="Pfam" id="PF00266">
    <property type="entry name" value="Aminotran_5"/>
    <property type="match status" value="1"/>
</dbReference>
<gene>
    <name evidence="7" type="primary">iscS_24</name>
    <name evidence="7" type="ORF">SDC9_65598</name>
</gene>